<evidence type="ECO:0000256" key="4">
    <source>
        <dbReference type="ARBA" id="ARBA00022448"/>
    </source>
</evidence>
<evidence type="ECO:0000256" key="3">
    <source>
        <dbReference type="ARBA" id="ARBA00020392"/>
    </source>
</evidence>
<feature type="compositionally biased region" description="Basic and acidic residues" evidence="11">
    <location>
        <begin position="128"/>
        <end position="139"/>
    </location>
</feature>
<comment type="subcellular location">
    <subcellularLocation>
        <location evidence="1">Cell membrane</location>
        <topology evidence="1">Peripheral membrane protein</topology>
        <orientation evidence="1">Cytoplasmic side</orientation>
    </subcellularLocation>
</comment>
<organism evidence="12 13">
    <name type="scientific">Halomonas ventosae</name>
    <dbReference type="NCBI Taxonomy" id="229007"/>
    <lineage>
        <taxon>Bacteria</taxon>
        <taxon>Pseudomonadati</taxon>
        <taxon>Pseudomonadota</taxon>
        <taxon>Gammaproteobacteria</taxon>
        <taxon>Oceanospirillales</taxon>
        <taxon>Halomonadaceae</taxon>
        <taxon>Halomonas</taxon>
    </lineage>
</organism>
<evidence type="ECO:0000256" key="7">
    <source>
        <dbReference type="ARBA" id="ARBA00022795"/>
    </source>
</evidence>
<evidence type="ECO:0000256" key="5">
    <source>
        <dbReference type="ARBA" id="ARBA00022475"/>
    </source>
</evidence>
<keyword evidence="8" id="KW-0653">Protein transport</keyword>
<keyword evidence="9" id="KW-0472">Membrane</keyword>
<dbReference type="GO" id="GO:0015031">
    <property type="term" value="P:protein transport"/>
    <property type="evidence" value="ECO:0007669"/>
    <property type="project" value="UniProtKB-KW"/>
</dbReference>
<comment type="similarity">
    <text evidence="2">Belongs to the FliJ family.</text>
</comment>
<dbReference type="Proteomes" id="UP000295212">
    <property type="component" value="Unassembled WGS sequence"/>
</dbReference>
<accession>A0A4R6ZTK7</accession>
<keyword evidence="12" id="KW-0969">Cilium</keyword>
<evidence type="ECO:0000256" key="6">
    <source>
        <dbReference type="ARBA" id="ARBA00022500"/>
    </source>
</evidence>
<evidence type="ECO:0000313" key="12">
    <source>
        <dbReference type="EMBL" id="TDR56111.1"/>
    </source>
</evidence>
<dbReference type="PIRSF" id="PIRSF019404">
    <property type="entry name" value="FliJ"/>
    <property type="match status" value="1"/>
</dbReference>
<evidence type="ECO:0000256" key="2">
    <source>
        <dbReference type="ARBA" id="ARBA00010004"/>
    </source>
</evidence>
<evidence type="ECO:0000313" key="13">
    <source>
        <dbReference type="Proteomes" id="UP000295212"/>
    </source>
</evidence>
<evidence type="ECO:0000256" key="9">
    <source>
        <dbReference type="ARBA" id="ARBA00023136"/>
    </source>
</evidence>
<sequence>MSHTAKTPLDTLTELAREARDKAAIELGRDQRSEQQVAAQVEALAQYRDEYARRLQEAMRDGMTTTRLYNYQQFMISLDDAWCRAQRVLDEQRGRVQASREQWQQQQRQLSSYDTLAQRRANELSIQQERRERRQHDEIAMQTVLRARGAHSEG</sequence>
<keyword evidence="12" id="KW-0966">Cell projection</keyword>
<dbReference type="GO" id="GO:0071973">
    <property type="term" value="P:bacterial-type flagellum-dependent cell motility"/>
    <property type="evidence" value="ECO:0007669"/>
    <property type="project" value="InterPro"/>
</dbReference>
<dbReference type="NCBIfam" id="TIGR02473">
    <property type="entry name" value="flagell_FliJ"/>
    <property type="match status" value="1"/>
</dbReference>
<feature type="region of interest" description="Disordered" evidence="11">
    <location>
        <begin position="94"/>
        <end position="114"/>
    </location>
</feature>
<dbReference type="InterPro" id="IPR053716">
    <property type="entry name" value="Flag_assembly_chemotaxis_eff"/>
</dbReference>
<dbReference type="GO" id="GO:0005886">
    <property type="term" value="C:plasma membrane"/>
    <property type="evidence" value="ECO:0007669"/>
    <property type="project" value="UniProtKB-SubCell"/>
</dbReference>
<dbReference type="GO" id="GO:0009288">
    <property type="term" value="C:bacterial-type flagellum"/>
    <property type="evidence" value="ECO:0007669"/>
    <property type="project" value="InterPro"/>
</dbReference>
<keyword evidence="6" id="KW-0145">Chemotaxis</keyword>
<dbReference type="InterPro" id="IPR012823">
    <property type="entry name" value="Flagell_FliJ"/>
</dbReference>
<dbReference type="GO" id="GO:0006935">
    <property type="term" value="P:chemotaxis"/>
    <property type="evidence" value="ECO:0007669"/>
    <property type="project" value="UniProtKB-KW"/>
</dbReference>
<dbReference type="GO" id="GO:0044781">
    <property type="term" value="P:bacterial-type flagellum organization"/>
    <property type="evidence" value="ECO:0007669"/>
    <property type="project" value="UniProtKB-KW"/>
</dbReference>
<dbReference type="EMBL" id="SNZJ01000004">
    <property type="protein sequence ID" value="TDR56111.1"/>
    <property type="molecule type" value="Genomic_DNA"/>
</dbReference>
<evidence type="ECO:0000256" key="10">
    <source>
        <dbReference type="ARBA" id="ARBA00023225"/>
    </source>
</evidence>
<gene>
    <name evidence="12" type="ORF">DFP85_10426</name>
</gene>
<dbReference type="OrthoDB" id="6465096at2"/>
<name>A0A4R6ZTK7_9GAMM</name>
<dbReference type="RefSeq" id="WP_133635066.1">
    <property type="nucleotide sequence ID" value="NZ_SNZJ01000004.1"/>
</dbReference>
<reference evidence="12 13" key="1">
    <citation type="submission" date="2019-03" db="EMBL/GenBank/DDBJ databases">
        <title>Genomic Encyclopedia of Type Strains, Phase III (KMG-III): the genomes of soil and plant-associated and newly described type strains.</title>
        <authorList>
            <person name="Whitman W."/>
        </authorList>
    </citation>
    <scope>NUCLEOTIDE SEQUENCE [LARGE SCALE GENOMIC DNA]</scope>
    <source>
        <strain evidence="12 13">CECT 5797</strain>
    </source>
</reference>
<keyword evidence="4" id="KW-0813">Transport</keyword>
<keyword evidence="10" id="KW-1006">Bacterial flagellum protein export</keyword>
<dbReference type="Pfam" id="PF02050">
    <property type="entry name" value="FliJ"/>
    <property type="match status" value="1"/>
</dbReference>
<dbReference type="PANTHER" id="PTHR38786:SF1">
    <property type="entry name" value="FLAGELLAR FLIJ PROTEIN"/>
    <property type="match status" value="1"/>
</dbReference>
<protein>
    <recommendedName>
        <fullName evidence="3">Flagellar FliJ protein</fullName>
    </recommendedName>
</protein>
<keyword evidence="12" id="KW-0282">Flagellum</keyword>
<dbReference type="InterPro" id="IPR018006">
    <property type="entry name" value="Flag_FliJ_proteobac"/>
</dbReference>
<feature type="region of interest" description="Disordered" evidence="11">
    <location>
        <begin position="126"/>
        <end position="154"/>
    </location>
</feature>
<dbReference type="PANTHER" id="PTHR38786">
    <property type="entry name" value="FLAGELLAR FLIJ PROTEIN"/>
    <property type="match status" value="1"/>
</dbReference>
<evidence type="ECO:0000256" key="11">
    <source>
        <dbReference type="SAM" id="MobiDB-lite"/>
    </source>
</evidence>
<keyword evidence="5" id="KW-1003">Cell membrane</keyword>
<comment type="caution">
    <text evidence="12">The sequence shown here is derived from an EMBL/GenBank/DDBJ whole genome shotgun (WGS) entry which is preliminary data.</text>
</comment>
<evidence type="ECO:0000256" key="8">
    <source>
        <dbReference type="ARBA" id="ARBA00022927"/>
    </source>
</evidence>
<keyword evidence="7" id="KW-1005">Bacterial flagellum biogenesis</keyword>
<dbReference type="GO" id="GO:0003774">
    <property type="term" value="F:cytoskeletal motor activity"/>
    <property type="evidence" value="ECO:0007669"/>
    <property type="project" value="InterPro"/>
</dbReference>
<dbReference type="InterPro" id="IPR052570">
    <property type="entry name" value="FliJ"/>
</dbReference>
<evidence type="ECO:0000256" key="1">
    <source>
        <dbReference type="ARBA" id="ARBA00004413"/>
    </source>
</evidence>
<feature type="compositionally biased region" description="Low complexity" evidence="11">
    <location>
        <begin position="95"/>
        <end position="112"/>
    </location>
</feature>
<proteinExistence type="inferred from homology"/>
<dbReference type="AlphaFoldDB" id="A0A4R6ZTK7"/>
<dbReference type="PRINTS" id="PR01004">
    <property type="entry name" value="FLGFLIJ"/>
</dbReference>
<dbReference type="Gene3D" id="1.10.287.1700">
    <property type="match status" value="1"/>
</dbReference>